<dbReference type="InterPro" id="IPR016187">
    <property type="entry name" value="CTDL_fold"/>
</dbReference>
<evidence type="ECO:0000313" key="3">
    <source>
        <dbReference type="Proteomes" id="UP000706151"/>
    </source>
</evidence>
<evidence type="ECO:0000259" key="1">
    <source>
        <dbReference type="Pfam" id="PF03781"/>
    </source>
</evidence>
<name>A0A935W8C6_9PROT</name>
<dbReference type="EMBL" id="JADJOT010000011">
    <property type="protein sequence ID" value="MBK7955870.1"/>
    <property type="molecule type" value="Genomic_DNA"/>
</dbReference>
<feature type="domain" description="Sulfatase-modifying factor enzyme-like" evidence="1">
    <location>
        <begin position="7"/>
        <end position="49"/>
    </location>
</feature>
<reference evidence="2 3" key="1">
    <citation type="submission" date="2020-10" db="EMBL/GenBank/DDBJ databases">
        <title>Connecting structure to function with the recovery of over 1000 high-quality activated sludge metagenome-assembled genomes encoding full-length rRNA genes using long-read sequencing.</title>
        <authorList>
            <person name="Singleton C.M."/>
            <person name="Petriglieri F."/>
            <person name="Kristensen J.M."/>
            <person name="Kirkegaard R.H."/>
            <person name="Michaelsen T.Y."/>
            <person name="Andersen M.H."/>
            <person name="Karst S.M."/>
            <person name="Dueholm M.S."/>
            <person name="Nielsen P.H."/>
            <person name="Albertsen M."/>
        </authorList>
    </citation>
    <scope>NUCLEOTIDE SEQUENCE [LARGE SCALE GENOMIC DNA]</scope>
    <source>
        <strain evidence="2">Fred_18-Q3-R57-64_BAT3C.720</strain>
    </source>
</reference>
<proteinExistence type="predicted"/>
<dbReference type="AlphaFoldDB" id="A0A935W8C6"/>
<evidence type="ECO:0000313" key="2">
    <source>
        <dbReference type="EMBL" id="MBK7955870.1"/>
    </source>
</evidence>
<protein>
    <submittedName>
        <fullName evidence="2">SUMF1/EgtB/PvdO family nonheme iron enzyme</fullName>
    </submittedName>
</protein>
<sequence length="71" mass="7802">MSAQSGQRWRLPSEAEWEAAARGLTGRRYAWGDDFDPATSRSLRRGRNGYFLSNARAARIISASSTAVSVP</sequence>
<accession>A0A935W8C6</accession>
<dbReference type="Pfam" id="PF03781">
    <property type="entry name" value="FGE-sulfatase"/>
    <property type="match status" value="1"/>
</dbReference>
<comment type="caution">
    <text evidence="2">The sequence shown here is derived from an EMBL/GenBank/DDBJ whole genome shotgun (WGS) entry which is preliminary data.</text>
</comment>
<dbReference type="InterPro" id="IPR005532">
    <property type="entry name" value="SUMF_dom"/>
</dbReference>
<dbReference type="InterPro" id="IPR042095">
    <property type="entry name" value="SUMF_sf"/>
</dbReference>
<dbReference type="Gene3D" id="3.90.1580.10">
    <property type="entry name" value="paralog of FGE (formylglycine-generating enzyme)"/>
    <property type="match status" value="1"/>
</dbReference>
<dbReference type="Proteomes" id="UP000706151">
    <property type="component" value="Unassembled WGS sequence"/>
</dbReference>
<gene>
    <name evidence="2" type="ORF">IPK02_19090</name>
</gene>
<dbReference type="SUPFAM" id="SSF56436">
    <property type="entry name" value="C-type lectin-like"/>
    <property type="match status" value="1"/>
</dbReference>
<organism evidence="2 3">
    <name type="scientific">Candidatus Accumulibacter affinis</name>
    <dbReference type="NCBI Taxonomy" id="2954384"/>
    <lineage>
        <taxon>Bacteria</taxon>
        <taxon>Pseudomonadati</taxon>
        <taxon>Pseudomonadota</taxon>
        <taxon>Betaproteobacteria</taxon>
        <taxon>Candidatus Accumulibacter</taxon>
    </lineage>
</organism>